<dbReference type="Pfam" id="PF00561">
    <property type="entry name" value="Abhydrolase_1"/>
    <property type="match status" value="1"/>
</dbReference>
<feature type="domain" description="Peptidase S33 tripeptidyl aminopeptidase-like C-terminal" evidence="5">
    <location>
        <begin position="475"/>
        <end position="574"/>
    </location>
</feature>
<dbReference type="GO" id="GO:0016787">
    <property type="term" value="F:hydrolase activity"/>
    <property type="evidence" value="ECO:0007669"/>
    <property type="project" value="UniProtKB-KW"/>
</dbReference>
<dbReference type="SUPFAM" id="SSF53474">
    <property type="entry name" value="alpha/beta-Hydrolases"/>
    <property type="match status" value="1"/>
</dbReference>
<dbReference type="PANTHER" id="PTHR43248">
    <property type="entry name" value="2-SUCCINYL-6-HYDROXY-2,4-CYCLOHEXADIENE-1-CARBOXYLATE SYNTHASE"/>
    <property type="match status" value="1"/>
</dbReference>
<dbReference type="Gene3D" id="3.40.50.1820">
    <property type="entry name" value="alpha/beta hydrolase"/>
    <property type="match status" value="2"/>
</dbReference>
<feature type="transmembrane region" description="Helical" evidence="3">
    <location>
        <begin position="27"/>
        <end position="48"/>
    </location>
</feature>
<dbReference type="InterPro" id="IPR000073">
    <property type="entry name" value="AB_hydrolase_1"/>
</dbReference>
<dbReference type="PANTHER" id="PTHR43248:SF25">
    <property type="entry name" value="AB HYDROLASE-1 DOMAIN-CONTAINING PROTEIN-RELATED"/>
    <property type="match status" value="1"/>
</dbReference>
<keyword evidence="3" id="KW-0472">Membrane</keyword>
<keyword evidence="2 6" id="KW-0378">Hydrolase</keyword>
<evidence type="ECO:0000259" key="4">
    <source>
        <dbReference type="Pfam" id="PF00561"/>
    </source>
</evidence>
<gene>
    <name evidence="6" type="ORF">PsYK624_124510</name>
</gene>
<evidence type="ECO:0000256" key="3">
    <source>
        <dbReference type="SAM" id="Phobius"/>
    </source>
</evidence>
<accession>A0A9P3GJD5</accession>
<dbReference type="Proteomes" id="UP000703269">
    <property type="component" value="Unassembled WGS sequence"/>
</dbReference>
<keyword evidence="3" id="KW-0812">Transmembrane</keyword>
<dbReference type="AlphaFoldDB" id="A0A9P3GJD5"/>
<comment type="caution">
    <text evidence="6">The sequence shown here is derived from an EMBL/GenBank/DDBJ whole genome shotgun (WGS) entry which is preliminary data.</text>
</comment>
<dbReference type="InterPro" id="IPR051601">
    <property type="entry name" value="Serine_prot/Carboxylest_S33"/>
</dbReference>
<name>A0A9P3GJD5_9APHY</name>
<dbReference type="InterPro" id="IPR013595">
    <property type="entry name" value="Pept_S33_TAP-like_C"/>
</dbReference>
<evidence type="ECO:0000256" key="2">
    <source>
        <dbReference type="ARBA" id="ARBA00022801"/>
    </source>
</evidence>
<keyword evidence="3" id="KW-1133">Transmembrane helix</keyword>
<evidence type="ECO:0000313" key="6">
    <source>
        <dbReference type="EMBL" id="GJE96257.1"/>
    </source>
</evidence>
<evidence type="ECO:0000259" key="5">
    <source>
        <dbReference type="Pfam" id="PF08386"/>
    </source>
</evidence>
<dbReference type="EMBL" id="BPQB01000057">
    <property type="protein sequence ID" value="GJE96257.1"/>
    <property type="molecule type" value="Genomic_DNA"/>
</dbReference>
<sequence>MDTKTAHRDDEPFYEERRPRGSTRKALFWRVVLLVGSFALAQAVVSALSGRDASAPHECRVAPDDPEAIWSKIPPSSIDSLSWTPCYSGQECAMLMVPLDYSKPSGRQAGIAIYKVPSKLAPGDEKYKGPILLNPGGPGGSGVGLAIRLGTGLQKLVGEEFDIIGFDPRGVGRTTPQIVFFEDEAEGAAWRLRVEGDPLINSSADALTRQYARSQVQNAIANRTTAHASPYVSTALVARDMLSIVKAHGQDKLQYWGFSYGTILGATYAAMFPDNVGRLIIDGVVDADDYYAGSWSNNLIDTDTALRMILDACVAAGPTKCALYESTTDKVHARLTSIFDNLKKQPLPIYNSTSGREYGLVDYKLVRTALFMLLYSPNGGTNISADYPAQNFLNALAHVEKGDGLPFGRLTHLVPVEPPFSCSCPGEPGKPTVVPFLWLEASTAIACSDSDAAHADDTIEDLEEFFEELAKGTEFADQWAVTLACIGWRARPVERFAGPFVANTSFPLLLIGNTADPVTPLTHARKMSRGFDNSVVLHQDSAGHCSLSATSLCSAKIVREYFRDGKLPKNGTVCSVESTIFPTDAVAPRVHALSAEDFAVLEAWKEIAAAVEIPKLGRVL</sequence>
<dbReference type="InterPro" id="IPR029058">
    <property type="entry name" value="AB_hydrolase_fold"/>
</dbReference>
<evidence type="ECO:0000256" key="1">
    <source>
        <dbReference type="ARBA" id="ARBA00010088"/>
    </source>
</evidence>
<dbReference type="Pfam" id="PF08386">
    <property type="entry name" value="Abhydrolase_4"/>
    <property type="match status" value="1"/>
</dbReference>
<comment type="similarity">
    <text evidence="1">Belongs to the peptidase S33 family.</text>
</comment>
<dbReference type="OrthoDB" id="425534at2759"/>
<evidence type="ECO:0000313" key="7">
    <source>
        <dbReference type="Proteomes" id="UP000703269"/>
    </source>
</evidence>
<keyword evidence="7" id="KW-1185">Reference proteome</keyword>
<feature type="domain" description="AB hydrolase-1" evidence="4">
    <location>
        <begin position="130"/>
        <end position="284"/>
    </location>
</feature>
<protein>
    <submittedName>
        <fullName evidence="6">Alpha/beta hydrolase</fullName>
    </submittedName>
</protein>
<reference evidence="6 7" key="1">
    <citation type="submission" date="2021-08" db="EMBL/GenBank/DDBJ databases">
        <title>Draft Genome Sequence of Phanerochaete sordida strain YK-624.</title>
        <authorList>
            <person name="Mori T."/>
            <person name="Dohra H."/>
            <person name="Suzuki T."/>
            <person name="Kawagishi H."/>
            <person name="Hirai H."/>
        </authorList>
    </citation>
    <scope>NUCLEOTIDE SEQUENCE [LARGE SCALE GENOMIC DNA]</scope>
    <source>
        <strain evidence="6 7">YK-624</strain>
    </source>
</reference>
<proteinExistence type="inferred from homology"/>
<organism evidence="6 7">
    <name type="scientific">Phanerochaete sordida</name>
    <dbReference type="NCBI Taxonomy" id="48140"/>
    <lineage>
        <taxon>Eukaryota</taxon>
        <taxon>Fungi</taxon>
        <taxon>Dikarya</taxon>
        <taxon>Basidiomycota</taxon>
        <taxon>Agaricomycotina</taxon>
        <taxon>Agaricomycetes</taxon>
        <taxon>Polyporales</taxon>
        <taxon>Phanerochaetaceae</taxon>
        <taxon>Phanerochaete</taxon>
    </lineage>
</organism>